<sequence length="192" mass="21153">MTSLPLPPPPGDGKHLCTGQQSPDSVGEEADSWLCTRRRGQASVRLPLRLVESFLISRDGRKPVEGLVRFQIAESIERRRSWSRRTEPGSQLAGSAGELRLVRHRIAHSRAPRLPLAVLTLNGITDVTPLARLSIANPFLVSVGSERGRAAAADLDVHFLGRLWDLAVAERTRCQLHLEGSFSVLPHWPSQP</sequence>
<feature type="compositionally biased region" description="Pro residues" evidence="1">
    <location>
        <begin position="1"/>
        <end position="11"/>
    </location>
</feature>
<reference evidence="2 3" key="1">
    <citation type="submission" date="2019-10" db="EMBL/GenBank/DDBJ databases">
        <title>A novel species.</title>
        <authorList>
            <person name="Gao J."/>
        </authorList>
    </citation>
    <scope>NUCLEOTIDE SEQUENCE [LARGE SCALE GENOMIC DNA]</scope>
    <source>
        <strain evidence="2 3">QMT-28</strain>
    </source>
</reference>
<dbReference type="AlphaFoldDB" id="A0A5Q0L7Q9"/>
<gene>
    <name evidence="2" type="ORF">GFH48_06585</name>
</gene>
<dbReference type="Proteomes" id="UP000326179">
    <property type="component" value="Chromosome"/>
</dbReference>
<dbReference type="RefSeq" id="WP_153287337.1">
    <property type="nucleotide sequence ID" value="NZ_CP045643.1"/>
</dbReference>
<proteinExistence type="predicted"/>
<evidence type="ECO:0000313" key="3">
    <source>
        <dbReference type="Proteomes" id="UP000326179"/>
    </source>
</evidence>
<feature type="region of interest" description="Disordered" evidence="1">
    <location>
        <begin position="1"/>
        <end position="29"/>
    </location>
</feature>
<dbReference type="KEGG" id="sfy:GFH48_06585"/>
<organism evidence="2 3">
    <name type="scientific">Streptomyces fagopyri</name>
    <dbReference type="NCBI Taxonomy" id="2662397"/>
    <lineage>
        <taxon>Bacteria</taxon>
        <taxon>Bacillati</taxon>
        <taxon>Actinomycetota</taxon>
        <taxon>Actinomycetes</taxon>
        <taxon>Kitasatosporales</taxon>
        <taxon>Streptomycetaceae</taxon>
        <taxon>Streptomyces</taxon>
    </lineage>
</organism>
<protein>
    <submittedName>
        <fullName evidence="2">Uncharacterized protein</fullName>
    </submittedName>
</protein>
<evidence type="ECO:0000256" key="1">
    <source>
        <dbReference type="SAM" id="MobiDB-lite"/>
    </source>
</evidence>
<dbReference type="EMBL" id="CP045643">
    <property type="protein sequence ID" value="QFZ72971.1"/>
    <property type="molecule type" value="Genomic_DNA"/>
</dbReference>
<name>A0A5Q0L7Q9_9ACTN</name>
<accession>A0A5Q0L7Q9</accession>
<evidence type="ECO:0000313" key="2">
    <source>
        <dbReference type="EMBL" id="QFZ72971.1"/>
    </source>
</evidence>
<keyword evidence="3" id="KW-1185">Reference proteome</keyword>